<dbReference type="SUPFAM" id="SSF55608">
    <property type="entry name" value="Homing endonucleases"/>
    <property type="match status" value="1"/>
</dbReference>
<dbReference type="InterPro" id="IPR027434">
    <property type="entry name" value="Homing_endonucl"/>
</dbReference>
<evidence type="ECO:0000259" key="1">
    <source>
        <dbReference type="Pfam" id="PF03161"/>
    </source>
</evidence>
<dbReference type="InterPro" id="IPR004860">
    <property type="entry name" value="LAGLIDADG_dom"/>
</dbReference>
<evidence type="ECO:0000313" key="2">
    <source>
        <dbReference type="EMBL" id="ASY96106.1"/>
    </source>
</evidence>
<feature type="domain" description="Homing endonuclease LAGLIDADG" evidence="1">
    <location>
        <begin position="98"/>
        <end position="281"/>
    </location>
</feature>
<organism evidence="2">
    <name type="scientific">Tetradesmus obliquus</name>
    <name type="common">Green alga</name>
    <name type="synonym">Acutodesmus obliquus</name>
    <dbReference type="NCBI Taxonomy" id="3088"/>
    <lineage>
        <taxon>Eukaryota</taxon>
        <taxon>Viridiplantae</taxon>
        <taxon>Chlorophyta</taxon>
        <taxon>core chlorophytes</taxon>
        <taxon>Chlorophyceae</taxon>
        <taxon>CS clade</taxon>
        <taxon>Sphaeropleales</taxon>
        <taxon>Scenedesmaceae</taxon>
        <taxon>Tetradesmus</taxon>
    </lineage>
</organism>
<name>A0A249RWS5_TETOB</name>
<dbReference type="Gene3D" id="3.10.28.10">
    <property type="entry name" value="Homing endonucleases"/>
    <property type="match status" value="2"/>
</dbReference>
<dbReference type="Pfam" id="PF03161">
    <property type="entry name" value="LAGLIDADG_2"/>
    <property type="match status" value="1"/>
</dbReference>
<sequence length="311" mass="35311">MKHFATFMSFRMHALPKEGSASGLSFVSVQRLEEISPRIAEFAAYLPIVLIGLVEHDIELLEKREALIASGKHKGNTRESKEYKTSLPQQCTAIQFEWAVGMILSDASLQYNTNCKSCRLKMQQVDYHYAFMAISCYVLAPWIYEGISAGKQREKSVMHEMQTITHVAFMPLADLFQNPCVQKRKNAVISKVISPNIEKYLTPLCVAAWFMGDGGRQCYKENGGKGLQFHTQGFTEADVQMLVSALSNRYGWKTKATFDGKNKKGQETFLISVSGESFDSFVHHISPFIPDSFKYKLPDVRKPKSRFKKEY</sequence>
<dbReference type="GO" id="GO:0004519">
    <property type="term" value="F:endonuclease activity"/>
    <property type="evidence" value="ECO:0007669"/>
    <property type="project" value="InterPro"/>
</dbReference>
<keyword evidence="2" id="KW-0934">Plastid</keyword>
<accession>A0A249RWS5</accession>
<protein>
    <recommendedName>
        <fullName evidence="1">Homing endonuclease LAGLIDADG domain-containing protein</fullName>
    </recommendedName>
</protein>
<proteinExistence type="predicted"/>
<keyword evidence="2" id="KW-0150">Chloroplast</keyword>
<dbReference type="EMBL" id="KX756229">
    <property type="protein sequence ID" value="ASY96106.1"/>
    <property type="molecule type" value="Genomic_DNA"/>
</dbReference>
<dbReference type="EMBL" id="KX756229">
    <property type="protein sequence ID" value="ASY96144.1"/>
    <property type="molecule type" value="Genomic_DNA"/>
</dbReference>
<geneLocation type="chloroplast" evidence="2"/>
<dbReference type="AlphaFoldDB" id="A0A249RWS5"/>
<reference evidence="2" key="1">
    <citation type="submission" date="2016-08" db="EMBL/GenBank/DDBJ databases">
        <title>Metabolic diversity of the green alga Acutodemus (Scenedesmus) obliquus as revealed by its genome.</title>
        <authorList>
            <person name="McKie-Krisberg Z."/>
            <person name="Gabr A."/>
            <person name="Neofotis P."/>
            <person name="Valenti L."/>
            <person name="Huang A."/>
            <person name="Guo D."/>
            <person name="Chiu K."/>
            <person name="Jose J."/>
            <person name="Babu M."/>
            <person name="Hovde B."/>
            <person name="Starkenburg S."/>
            <person name="Magnuson J."/>
            <person name="Culley D."/>
            <person name="Huesemann M."/>
            <person name="Polle J.E.W."/>
        </authorList>
    </citation>
    <scope>NUCLEOTIDE SEQUENCE</scope>
</reference>